<evidence type="ECO:0000256" key="1">
    <source>
        <dbReference type="SAM" id="MobiDB-lite"/>
    </source>
</evidence>
<proteinExistence type="predicted"/>
<protein>
    <submittedName>
        <fullName evidence="2">Uncharacterized protein</fullName>
    </submittedName>
</protein>
<dbReference type="EMBL" id="KI913125">
    <property type="protein sequence ID" value="ETV80893.1"/>
    <property type="molecule type" value="Genomic_DNA"/>
</dbReference>
<sequence length="255" mass="27267">MQQMGRGVQCVEEVRNVGVDLLVETAGGAHDGPDVAVNEWLATARATEAKVPEAVVAVVERPPVRLRHVLQDGQHDRMPRVDVSTGPGGGGRMGRPECREPRRVAQVASKRFPRRELNKVVPRGLLARVEHVHVMAGFQSGGDVGKVVQRGGAPRPHRVWIEEAAEDDHAAVPQDLNRPSMRLHGQDAVLALAVRATDGDGVDPLTLDVQREGRGRLHPVMQGVGDTRASSECEMLATGCADDRSGTGEGLGCAP</sequence>
<dbReference type="AlphaFoldDB" id="W4GPT8"/>
<gene>
    <name evidence="2" type="ORF">H257_06347</name>
</gene>
<reference evidence="2" key="1">
    <citation type="submission" date="2013-12" db="EMBL/GenBank/DDBJ databases">
        <title>The Genome Sequence of Aphanomyces astaci APO3.</title>
        <authorList>
            <consortium name="The Broad Institute Genomics Platform"/>
            <person name="Russ C."/>
            <person name="Tyler B."/>
            <person name="van West P."/>
            <person name="Dieguez-Uribeondo J."/>
            <person name="Young S.K."/>
            <person name="Zeng Q."/>
            <person name="Gargeya S."/>
            <person name="Fitzgerald M."/>
            <person name="Abouelleil A."/>
            <person name="Alvarado L."/>
            <person name="Chapman S.B."/>
            <person name="Gainer-Dewar J."/>
            <person name="Goldberg J."/>
            <person name="Griggs A."/>
            <person name="Gujja S."/>
            <person name="Hansen M."/>
            <person name="Howarth C."/>
            <person name="Imamovic A."/>
            <person name="Ireland A."/>
            <person name="Larimer J."/>
            <person name="McCowan C."/>
            <person name="Murphy C."/>
            <person name="Pearson M."/>
            <person name="Poon T.W."/>
            <person name="Priest M."/>
            <person name="Roberts A."/>
            <person name="Saif S."/>
            <person name="Shea T."/>
            <person name="Sykes S."/>
            <person name="Wortman J."/>
            <person name="Nusbaum C."/>
            <person name="Birren B."/>
        </authorList>
    </citation>
    <scope>NUCLEOTIDE SEQUENCE [LARGE SCALE GENOMIC DNA]</scope>
    <source>
        <strain evidence="2">APO3</strain>
    </source>
</reference>
<organism evidence="2">
    <name type="scientific">Aphanomyces astaci</name>
    <name type="common">Crayfish plague agent</name>
    <dbReference type="NCBI Taxonomy" id="112090"/>
    <lineage>
        <taxon>Eukaryota</taxon>
        <taxon>Sar</taxon>
        <taxon>Stramenopiles</taxon>
        <taxon>Oomycota</taxon>
        <taxon>Saprolegniomycetes</taxon>
        <taxon>Saprolegniales</taxon>
        <taxon>Verrucalvaceae</taxon>
        <taxon>Aphanomyces</taxon>
    </lineage>
</organism>
<accession>W4GPT8</accession>
<dbReference type="GeneID" id="20808343"/>
<name>W4GPT8_APHAT</name>
<dbReference type="RefSeq" id="XP_009829840.1">
    <property type="nucleotide sequence ID" value="XM_009831538.1"/>
</dbReference>
<feature type="region of interest" description="Disordered" evidence="1">
    <location>
        <begin position="77"/>
        <end position="97"/>
    </location>
</feature>
<dbReference type="VEuPathDB" id="FungiDB:H257_06347"/>
<evidence type="ECO:0000313" key="2">
    <source>
        <dbReference type="EMBL" id="ETV80893.1"/>
    </source>
</evidence>